<sequence length="234" mass="24388">MDVPGFGSLAPLGEFFVLPAADGDTWMPITSLLSDAATVRDYADLTLTAIAASMGVGTADVPIKAAASSAHLSITARLLSPVVGAAVCLHTVPLLGPDSIRWHRDSSHRPILGVTHLDWVAVTGSEQAAAVIIDPLVEGVLRPLNETMRSATALSPQVLWGNIASAANGAVTVLSMSRPQDEPRGRALIAALLAAHPLSGAAEFVGGRFMRRNCCLYYRIPGGGYCGDCIFTDS</sequence>
<proteinExistence type="predicted"/>
<evidence type="ECO:0000259" key="1">
    <source>
        <dbReference type="Pfam" id="PF11575"/>
    </source>
</evidence>
<evidence type="ECO:0000313" key="2">
    <source>
        <dbReference type="EMBL" id="KHO27554.1"/>
    </source>
</evidence>
<gene>
    <name evidence="2" type="ORF">QQ44_05695</name>
</gene>
<dbReference type="Pfam" id="PF11575">
    <property type="entry name" value="FhuF_C"/>
    <property type="match status" value="1"/>
</dbReference>
<protein>
    <recommendedName>
        <fullName evidence="1">Ferric siderophore reductase C-terminal domain-containing protein</fullName>
    </recommendedName>
</protein>
<dbReference type="EMBL" id="JTLZ01000004">
    <property type="protein sequence ID" value="KHO27554.1"/>
    <property type="molecule type" value="Genomic_DNA"/>
</dbReference>
<organism evidence="2 3">
    <name type="scientific">Mycolicibacterium setense</name>
    <dbReference type="NCBI Taxonomy" id="431269"/>
    <lineage>
        <taxon>Bacteria</taxon>
        <taxon>Bacillati</taxon>
        <taxon>Actinomycetota</taxon>
        <taxon>Actinomycetes</taxon>
        <taxon>Mycobacteriales</taxon>
        <taxon>Mycobacteriaceae</taxon>
        <taxon>Mycolicibacterium</taxon>
    </lineage>
</organism>
<accession>A0ABR4YZF7</accession>
<dbReference type="Proteomes" id="UP000031004">
    <property type="component" value="Unassembled WGS sequence"/>
</dbReference>
<reference evidence="2 3" key="1">
    <citation type="submission" date="2014-11" db="EMBL/GenBank/DDBJ databases">
        <title>Mycobacterium setense Manresensis Genome.</title>
        <authorList>
            <person name="Rech G."/>
            <person name="Sumoy L."/>
        </authorList>
    </citation>
    <scope>NUCLEOTIDE SEQUENCE [LARGE SCALE GENOMIC DNA]</scope>
    <source>
        <strain evidence="2 3">Manresensis</strain>
    </source>
</reference>
<name>A0ABR4YZF7_9MYCO</name>
<feature type="domain" description="Ferric siderophore reductase C-terminal" evidence="1">
    <location>
        <begin position="211"/>
        <end position="229"/>
    </location>
</feature>
<dbReference type="InterPro" id="IPR024726">
    <property type="entry name" value="FhuF_C"/>
</dbReference>
<keyword evidence="3" id="KW-1185">Reference proteome</keyword>
<evidence type="ECO:0000313" key="3">
    <source>
        <dbReference type="Proteomes" id="UP000031004"/>
    </source>
</evidence>
<comment type="caution">
    <text evidence="2">The sequence shown here is derived from an EMBL/GenBank/DDBJ whole genome shotgun (WGS) entry which is preliminary data.</text>
</comment>